<proteinExistence type="predicted"/>
<evidence type="ECO:0000313" key="3">
    <source>
        <dbReference type="Proteomes" id="UP001174932"/>
    </source>
</evidence>
<feature type="domain" description="MaoC-like" evidence="1">
    <location>
        <begin position="18"/>
        <end position="114"/>
    </location>
</feature>
<accession>A0ABT8YKT2</accession>
<dbReference type="Pfam" id="PF01575">
    <property type="entry name" value="MaoC_dehydratas"/>
    <property type="match status" value="1"/>
</dbReference>
<name>A0ABT8YKT2_9HYPH</name>
<comment type="caution">
    <text evidence="2">The sequence shown here is derived from an EMBL/GenBank/DDBJ whole genome shotgun (WGS) entry which is preliminary data.</text>
</comment>
<dbReference type="Gene3D" id="3.10.129.10">
    <property type="entry name" value="Hotdog Thioesterase"/>
    <property type="match status" value="1"/>
</dbReference>
<gene>
    <name evidence="2" type="ORF">Q4481_09705</name>
</gene>
<evidence type="ECO:0000313" key="2">
    <source>
        <dbReference type="EMBL" id="MDO6964232.1"/>
    </source>
</evidence>
<reference evidence="2" key="1">
    <citation type="journal article" date="2015" name="Int. J. Syst. Evol. Microbiol.">
        <title>Rhizobium alvei sp. nov., isolated from a freshwater river.</title>
        <authorList>
            <person name="Sheu S.Y."/>
            <person name="Huang H.W."/>
            <person name="Young C.C."/>
            <person name="Chen W.M."/>
        </authorList>
    </citation>
    <scope>NUCLEOTIDE SEQUENCE</scope>
    <source>
        <strain evidence="2">TNR-22</strain>
    </source>
</reference>
<dbReference type="InterPro" id="IPR002539">
    <property type="entry name" value="MaoC-like_dom"/>
</dbReference>
<dbReference type="Proteomes" id="UP001174932">
    <property type="component" value="Unassembled WGS sequence"/>
</dbReference>
<evidence type="ECO:0000259" key="1">
    <source>
        <dbReference type="Pfam" id="PF01575"/>
    </source>
</evidence>
<dbReference type="CDD" id="cd03454">
    <property type="entry name" value="YdeM"/>
    <property type="match status" value="1"/>
</dbReference>
<keyword evidence="3" id="KW-1185">Reference proteome</keyword>
<organism evidence="2 3">
    <name type="scientific">Rhizobium alvei</name>
    <dbReference type="NCBI Taxonomy" id="1132659"/>
    <lineage>
        <taxon>Bacteria</taxon>
        <taxon>Pseudomonadati</taxon>
        <taxon>Pseudomonadota</taxon>
        <taxon>Alphaproteobacteria</taxon>
        <taxon>Hyphomicrobiales</taxon>
        <taxon>Rhizobiaceae</taxon>
        <taxon>Rhizobium/Agrobacterium group</taxon>
        <taxon>Rhizobium</taxon>
    </lineage>
</organism>
<dbReference type="SUPFAM" id="SSF54637">
    <property type="entry name" value="Thioesterase/thiol ester dehydrase-isomerase"/>
    <property type="match status" value="1"/>
</dbReference>
<dbReference type="InterPro" id="IPR029069">
    <property type="entry name" value="HotDog_dom_sf"/>
</dbReference>
<protein>
    <submittedName>
        <fullName evidence="2">MaoC family dehydratase</fullName>
    </submittedName>
</protein>
<dbReference type="EMBL" id="JAUOZU010000007">
    <property type="protein sequence ID" value="MDO6964232.1"/>
    <property type="molecule type" value="Genomic_DNA"/>
</dbReference>
<dbReference type="RefSeq" id="WP_304376159.1">
    <property type="nucleotide sequence ID" value="NZ_JAUOZU010000007.1"/>
</dbReference>
<sequence length="155" mass="17182">MRLSELLPAGERREIGTYHFDADKIMDFATKFDPQYFHTDAERAKDSVFGGLCASGWHVCAAIMRANVDNIVAQAKAVAKAGGTPPKLGPAPGIRNLKWLKPVFAGDTIRIFMRFNSDRPVPSRPGRFIADLTYEAENEQGELVTTFDCSVVEFE</sequence>
<reference evidence="2" key="2">
    <citation type="submission" date="2023-07" db="EMBL/GenBank/DDBJ databases">
        <authorList>
            <person name="Shen H."/>
        </authorList>
    </citation>
    <scope>NUCLEOTIDE SEQUENCE</scope>
    <source>
        <strain evidence="2">TNR-22</strain>
    </source>
</reference>